<organism evidence="14 15">
    <name type="scientific">Panicum virgatum</name>
    <name type="common">Blackwell switchgrass</name>
    <dbReference type="NCBI Taxonomy" id="38727"/>
    <lineage>
        <taxon>Eukaryota</taxon>
        <taxon>Viridiplantae</taxon>
        <taxon>Streptophyta</taxon>
        <taxon>Embryophyta</taxon>
        <taxon>Tracheophyta</taxon>
        <taxon>Spermatophyta</taxon>
        <taxon>Magnoliopsida</taxon>
        <taxon>Liliopsida</taxon>
        <taxon>Poales</taxon>
        <taxon>Poaceae</taxon>
        <taxon>PACMAD clade</taxon>
        <taxon>Panicoideae</taxon>
        <taxon>Panicodae</taxon>
        <taxon>Paniceae</taxon>
        <taxon>Panicinae</taxon>
        <taxon>Panicum</taxon>
        <taxon>Panicum sect. Hiantes</taxon>
    </lineage>
</organism>
<evidence type="ECO:0000256" key="9">
    <source>
        <dbReference type="PROSITE-ProRule" id="PRU00108"/>
    </source>
</evidence>
<dbReference type="InterPro" id="IPR009057">
    <property type="entry name" value="Homeodomain-like_sf"/>
</dbReference>
<dbReference type="Gene3D" id="1.10.10.60">
    <property type="entry name" value="Homeodomain-like"/>
    <property type="match status" value="1"/>
</dbReference>
<evidence type="ECO:0000256" key="6">
    <source>
        <dbReference type="ARBA" id="ARBA00023155"/>
    </source>
</evidence>
<evidence type="ECO:0000256" key="7">
    <source>
        <dbReference type="ARBA" id="ARBA00023163"/>
    </source>
</evidence>
<dbReference type="EMBL" id="CM029039">
    <property type="protein sequence ID" value="KAG2641552.1"/>
    <property type="molecule type" value="Genomic_DNA"/>
</dbReference>
<evidence type="ECO:0000259" key="13">
    <source>
        <dbReference type="PROSITE" id="PS50848"/>
    </source>
</evidence>
<evidence type="ECO:0000256" key="10">
    <source>
        <dbReference type="RuleBase" id="RU000682"/>
    </source>
</evidence>
<dbReference type="PROSITE" id="PS50071">
    <property type="entry name" value="HOMEOBOX_2"/>
    <property type="match status" value="1"/>
</dbReference>
<evidence type="ECO:0000256" key="3">
    <source>
        <dbReference type="ARBA" id="ARBA00023015"/>
    </source>
</evidence>
<comment type="caution">
    <text evidence="14">The sequence shown here is derived from an EMBL/GenBank/DDBJ whole genome shotgun (WGS) entry which is preliminary data.</text>
</comment>
<feature type="DNA-binding region" description="Homeobox" evidence="9">
    <location>
        <begin position="3"/>
        <end position="44"/>
    </location>
</feature>
<evidence type="ECO:0000256" key="11">
    <source>
        <dbReference type="SAM" id="Coils"/>
    </source>
</evidence>
<evidence type="ECO:0000256" key="4">
    <source>
        <dbReference type="ARBA" id="ARBA00023054"/>
    </source>
</evidence>
<evidence type="ECO:0000313" key="14">
    <source>
        <dbReference type="EMBL" id="KAG2641552.1"/>
    </source>
</evidence>
<keyword evidence="8 9" id="KW-0539">Nucleus</keyword>
<name>A0A8T0VZJ0_PANVG</name>
<dbReference type="AlphaFoldDB" id="A0A8T0VZJ0"/>
<dbReference type="SUPFAM" id="SSF55961">
    <property type="entry name" value="Bet v1-like"/>
    <property type="match status" value="1"/>
</dbReference>
<protein>
    <submittedName>
        <fullName evidence="14">Uncharacterized protein</fullName>
    </submittedName>
</protein>
<dbReference type="InterPro" id="IPR001356">
    <property type="entry name" value="HD"/>
</dbReference>
<dbReference type="CDD" id="cd00086">
    <property type="entry name" value="homeodomain"/>
    <property type="match status" value="1"/>
</dbReference>
<evidence type="ECO:0000256" key="2">
    <source>
        <dbReference type="ARBA" id="ARBA00006789"/>
    </source>
</evidence>
<keyword evidence="6 9" id="KW-0371">Homeobox</keyword>
<accession>A0A8T0VZJ0</accession>
<evidence type="ECO:0000256" key="5">
    <source>
        <dbReference type="ARBA" id="ARBA00023125"/>
    </source>
</evidence>
<dbReference type="SUPFAM" id="SSF46689">
    <property type="entry name" value="Homeodomain-like"/>
    <property type="match status" value="1"/>
</dbReference>
<sequence length="589" mass="64580">MAVYDQCTHPDPEAMQALGAMIGLEPKHVKFWFQNRRSQVKKKDQQEQNQQMQQVNASLKAENWSLRKAILTQTCVTCCGKTLPFNPLLEKQHLLTKNAELKDKFLRVSAIQSKIIRDSAFTRPAPWISSRSSEVDREALLHYTKASMEQFLVLATKGEPSFQKTMGELMWLPAADGGEVLNFVEYRAKFSQALFGLRPEGFAVEATRDAAIVWGSAAELVSIFMDTARWSETFPGVVASVVAGDVVSTGSFTDGQIQLMNAEMWVQSPCVPNRTVNILRYSKLVAERKWAVMDVSVDGIFGQEVLLAYLPARYMGCRLLPSGCLIEDMSNGYCKVTWIVHAEYDETTMPTTFRPLFLNGQAMCARRWLASLQMQREYAAALYSSLHPGNNNAAKAVGMLKLAQQMMASFYAAVSGPIAPTQATTSINDWFGSVGTGIERFDAAVRMVTWEKPGSSMAGEPASCFLSATTTLWLPCTPPEHVFNYLRNKKRRGEWDFVLANGAAVKELGSVSMGCHLAGNVISILSSMTDGTNDRVLILQEVRTEASGSLVVYTPIGEGAMDAAMGGDSGGASNFPTPSGFAILPDGRG</sequence>
<dbReference type="PANTHER" id="PTHR45654:SF37">
    <property type="entry name" value="HOMEODOMAIN LEUCINE ZIPPER FAMILY IV PROTEIN"/>
    <property type="match status" value="1"/>
</dbReference>
<dbReference type="GO" id="GO:0008289">
    <property type="term" value="F:lipid binding"/>
    <property type="evidence" value="ECO:0007669"/>
    <property type="project" value="InterPro"/>
</dbReference>
<dbReference type="GO" id="GO:0003677">
    <property type="term" value="F:DNA binding"/>
    <property type="evidence" value="ECO:0007669"/>
    <property type="project" value="UniProtKB-UniRule"/>
</dbReference>
<keyword evidence="15" id="KW-1185">Reference proteome</keyword>
<feature type="domain" description="START" evidence="13">
    <location>
        <begin position="133"/>
        <end position="381"/>
    </location>
</feature>
<dbReference type="PROSITE" id="PS50848">
    <property type="entry name" value="START"/>
    <property type="match status" value="1"/>
</dbReference>
<dbReference type="Pfam" id="PF01852">
    <property type="entry name" value="START"/>
    <property type="match status" value="1"/>
</dbReference>
<feature type="domain" description="Homeobox" evidence="12">
    <location>
        <begin position="1"/>
        <end position="43"/>
    </location>
</feature>
<keyword evidence="3" id="KW-0805">Transcription regulation</keyword>
<evidence type="ECO:0000313" key="15">
    <source>
        <dbReference type="Proteomes" id="UP000823388"/>
    </source>
</evidence>
<feature type="coiled-coil region" evidence="11">
    <location>
        <begin position="35"/>
        <end position="62"/>
    </location>
</feature>
<comment type="subcellular location">
    <subcellularLocation>
        <location evidence="1 9 10">Nucleus</location>
    </subcellularLocation>
</comment>
<dbReference type="Pfam" id="PF00046">
    <property type="entry name" value="Homeodomain"/>
    <property type="match status" value="1"/>
</dbReference>
<dbReference type="InterPro" id="IPR057993">
    <property type="entry name" value="HD-Zip_IV_C"/>
</dbReference>
<dbReference type="PANTHER" id="PTHR45654">
    <property type="entry name" value="HOMEOBOX-LEUCINE ZIPPER PROTEIN MERISTEM L1"/>
    <property type="match status" value="1"/>
</dbReference>
<comment type="similarity">
    <text evidence="2">Belongs to the HD-ZIP homeobox family. Class IV subfamily.</text>
</comment>
<dbReference type="GO" id="GO:0005634">
    <property type="term" value="C:nucleus"/>
    <property type="evidence" value="ECO:0007669"/>
    <property type="project" value="UniProtKB-SubCell"/>
</dbReference>
<dbReference type="CDD" id="cd08875">
    <property type="entry name" value="START_ArGLABRA2_like"/>
    <property type="match status" value="1"/>
</dbReference>
<evidence type="ECO:0000256" key="1">
    <source>
        <dbReference type="ARBA" id="ARBA00004123"/>
    </source>
</evidence>
<keyword evidence="5 9" id="KW-0238">DNA-binding</keyword>
<dbReference type="InterPro" id="IPR002913">
    <property type="entry name" value="START_lipid-bd_dom"/>
</dbReference>
<dbReference type="Pfam" id="PF25797">
    <property type="entry name" value="PDF2_C"/>
    <property type="match status" value="1"/>
</dbReference>
<reference evidence="14" key="1">
    <citation type="submission" date="2020-05" db="EMBL/GenBank/DDBJ databases">
        <title>WGS assembly of Panicum virgatum.</title>
        <authorList>
            <person name="Lovell J.T."/>
            <person name="Jenkins J."/>
            <person name="Shu S."/>
            <person name="Juenger T.E."/>
            <person name="Schmutz J."/>
        </authorList>
    </citation>
    <scope>NUCLEOTIDE SEQUENCE</scope>
    <source>
        <strain evidence="14">AP13</strain>
    </source>
</reference>
<gene>
    <name evidence="14" type="ORF">PVAP13_2KG245800</name>
</gene>
<evidence type="ECO:0000256" key="8">
    <source>
        <dbReference type="ARBA" id="ARBA00023242"/>
    </source>
</evidence>
<keyword evidence="4 11" id="KW-0175">Coiled coil</keyword>
<keyword evidence="7" id="KW-0804">Transcription</keyword>
<evidence type="ECO:0000259" key="12">
    <source>
        <dbReference type="PROSITE" id="PS50071"/>
    </source>
</evidence>
<dbReference type="OrthoDB" id="684146at2759"/>
<dbReference type="SMART" id="SM00234">
    <property type="entry name" value="START"/>
    <property type="match status" value="1"/>
</dbReference>
<proteinExistence type="inferred from homology"/>
<dbReference type="InterPro" id="IPR042160">
    <property type="entry name" value="HD-Zip_IV"/>
</dbReference>
<dbReference type="Proteomes" id="UP000823388">
    <property type="component" value="Chromosome 2K"/>
</dbReference>